<accession>A0A6P4YFA9</accession>
<evidence type="ECO:0000313" key="3">
    <source>
        <dbReference type="RefSeq" id="XP_019617457.1"/>
    </source>
</evidence>
<protein>
    <submittedName>
        <fullName evidence="3">Uncharacterized protein LOC109464823 isoform X2</fullName>
    </submittedName>
</protein>
<organism evidence="2 3">
    <name type="scientific">Branchiostoma belcheri</name>
    <name type="common">Amphioxus</name>
    <dbReference type="NCBI Taxonomy" id="7741"/>
    <lineage>
        <taxon>Eukaryota</taxon>
        <taxon>Metazoa</taxon>
        <taxon>Chordata</taxon>
        <taxon>Cephalochordata</taxon>
        <taxon>Leptocardii</taxon>
        <taxon>Amphioxiformes</taxon>
        <taxon>Branchiostomatidae</taxon>
        <taxon>Branchiostoma</taxon>
    </lineage>
</organism>
<evidence type="ECO:0000256" key="1">
    <source>
        <dbReference type="SAM" id="MobiDB-lite"/>
    </source>
</evidence>
<dbReference type="AlphaFoldDB" id="A0A6P4YFA9"/>
<keyword evidence="2" id="KW-1185">Reference proteome</keyword>
<dbReference type="OrthoDB" id="9993711at2759"/>
<reference evidence="3" key="1">
    <citation type="submission" date="2025-08" db="UniProtKB">
        <authorList>
            <consortium name="RefSeq"/>
        </authorList>
    </citation>
    <scope>IDENTIFICATION</scope>
    <source>
        <tissue evidence="3">Gonad</tissue>
    </source>
</reference>
<feature type="region of interest" description="Disordered" evidence="1">
    <location>
        <begin position="61"/>
        <end position="95"/>
    </location>
</feature>
<evidence type="ECO:0000313" key="2">
    <source>
        <dbReference type="Proteomes" id="UP000515135"/>
    </source>
</evidence>
<dbReference type="GeneID" id="109464823"/>
<name>A0A6P4YFA9_BRABE</name>
<proteinExistence type="predicted"/>
<gene>
    <name evidence="3" type="primary">LOC109464823</name>
</gene>
<dbReference type="Proteomes" id="UP000515135">
    <property type="component" value="Unplaced"/>
</dbReference>
<sequence length="95" mass="10999">MRSTVCHTTVMREILRKMASMPGHHDEHMGYGNLDPWRLFKYGPDHFRQVVEEIVGPLPVSQQFAAAQPHPPGNKRERQRRASDSEVELHRGSER</sequence>
<dbReference type="RefSeq" id="XP_019617457.1">
    <property type="nucleotide sequence ID" value="XM_019761898.1"/>
</dbReference>
<feature type="compositionally biased region" description="Basic and acidic residues" evidence="1">
    <location>
        <begin position="74"/>
        <end position="95"/>
    </location>
</feature>